<dbReference type="GO" id="GO:0008170">
    <property type="term" value="F:N-methyltransferase activity"/>
    <property type="evidence" value="ECO:0007669"/>
    <property type="project" value="InterPro"/>
</dbReference>
<dbReference type="EMBL" id="VOHS01000036">
    <property type="protein sequence ID" value="TWV96233.1"/>
    <property type="molecule type" value="Genomic_DNA"/>
</dbReference>
<dbReference type="OrthoDB" id="9800801at2"/>
<dbReference type="GO" id="GO:0003677">
    <property type="term" value="F:DNA binding"/>
    <property type="evidence" value="ECO:0007669"/>
    <property type="project" value="InterPro"/>
</dbReference>
<comment type="catalytic activity">
    <reaction evidence="5">
        <text>a 2'-deoxyadenosine in DNA + S-adenosyl-L-methionine = an N(6)-methyl-2'-deoxyadenosine in DNA + S-adenosyl-L-homocysteine + H(+)</text>
        <dbReference type="Rhea" id="RHEA:15197"/>
        <dbReference type="Rhea" id="RHEA-COMP:12418"/>
        <dbReference type="Rhea" id="RHEA-COMP:12419"/>
        <dbReference type="ChEBI" id="CHEBI:15378"/>
        <dbReference type="ChEBI" id="CHEBI:57856"/>
        <dbReference type="ChEBI" id="CHEBI:59789"/>
        <dbReference type="ChEBI" id="CHEBI:90615"/>
        <dbReference type="ChEBI" id="CHEBI:90616"/>
        <dbReference type="EC" id="2.1.1.72"/>
    </reaction>
</comment>
<protein>
    <recommendedName>
        <fullName evidence="1">site-specific DNA-methyltransferase (adenine-specific)</fullName>
        <ecNumber evidence="1">2.1.1.72</ecNumber>
    </recommendedName>
</protein>
<feature type="domain" description="DNA methylase N-4/N-6" evidence="6">
    <location>
        <begin position="25"/>
        <end position="99"/>
    </location>
</feature>
<keyword evidence="2 7" id="KW-0489">Methyltransferase</keyword>
<dbReference type="Gene3D" id="3.40.50.150">
    <property type="entry name" value="Vaccinia Virus protein VP39"/>
    <property type="match status" value="1"/>
</dbReference>
<gene>
    <name evidence="7" type="ORF">FEF09_23830</name>
</gene>
<proteinExistence type="predicted"/>
<keyword evidence="3 7" id="KW-0808">Transferase</keyword>
<evidence type="ECO:0000259" key="6">
    <source>
        <dbReference type="Pfam" id="PF01555"/>
    </source>
</evidence>
<keyword evidence="4" id="KW-0949">S-adenosyl-L-methionine</keyword>
<dbReference type="SUPFAM" id="SSF53335">
    <property type="entry name" value="S-adenosyl-L-methionine-dependent methyltransferases"/>
    <property type="match status" value="1"/>
</dbReference>
<organism evidence="7 8">
    <name type="scientific">Chitinophaga pinensis</name>
    <dbReference type="NCBI Taxonomy" id="79329"/>
    <lineage>
        <taxon>Bacteria</taxon>
        <taxon>Pseudomonadati</taxon>
        <taxon>Bacteroidota</taxon>
        <taxon>Chitinophagia</taxon>
        <taxon>Chitinophagales</taxon>
        <taxon>Chitinophagaceae</taxon>
        <taxon>Chitinophaga</taxon>
    </lineage>
</organism>
<dbReference type="InterPro" id="IPR002941">
    <property type="entry name" value="DNA_methylase_N4/N6"/>
</dbReference>
<keyword evidence="8" id="KW-1185">Reference proteome</keyword>
<reference evidence="7 8" key="1">
    <citation type="submission" date="2019-08" db="EMBL/GenBank/DDBJ databases">
        <title>Whole genome sequencing of chitin degrading bacteria Chitinophaga pinensis YS16.</title>
        <authorList>
            <person name="Singh R.P."/>
            <person name="Manchanda G."/>
            <person name="Maurya I.K."/>
            <person name="Joshi N.K."/>
            <person name="Srivastava A.K."/>
        </authorList>
    </citation>
    <scope>NUCLEOTIDE SEQUENCE [LARGE SCALE GENOMIC DNA]</scope>
    <source>
        <strain evidence="7 8">YS-16</strain>
    </source>
</reference>
<evidence type="ECO:0000313" key="8">
    <source>
        <dbReference type="Proteomes" id="UP000318815"/>
    </source>
</evidence>
<dbReference type="GO" id="GO:0032259">
    <property type="term" value="P:methylation"/>
    <property type="evidence" value="ECO:0007669"/>
    <property type="project" value="UniProtKB-KW"/>
</dbReference>
<dbReference type="InterPro" id="IPR029063">
    <property type="entry name" value="SAM-dependent_MTases_sf"/>
</dbReference>
<dbReference type="EC" id="2.1.1.72" evidence="1"/>
<evidence type="ECO:0000256" key="5">
    <source>
        <dbReference type="ARBA" id="ARBA00047942"/>
    </source>
</evidence>
<sequence length="190" mass="21720">MIAEGRVYFGKNNDGIPQRVVYDFESKGQPTSNYWDNVASNKEGKKEVLDLFEDNLFDTPKPTALIIRLLKLAVADDDIILDFFSGSSSTAHAVIKFNIETHNKCKFIMVQLPEPCDNNSEAYKAGYKNIADISSERIRRVIKKIEEERSNAQEQEVIPVDLGFKFFKLSPSNFKIWRTGDITEEIWCNS</sequence>
<name>A0A5C6LNK1_9BACT</name>
<dbReference type="Proteomes" id="UP000318815">
    <property type="component" value="Unassembled WGS sequence"/>
</dbReference>
<dbReference type="AlphaFoldDB" id="A0A5C6LNK1"/>
<evidence type="ECO:0000313" key="7">
    <source>
        <dbReference type="EMBL" id="TWV96233.1"/>
    </source>
</evidence>
<evidence type="ECO:0000256" key="1">
    <source>
        <dbReference type="ARBA" id="ARBA00011900"/>
    </source>
</evidence>
<accession>A0A5C6LNK1</accession>
<dbReference type="PRINTS" id="PR00506">
    <property type="entry name" value="D21N6MTFRASE"/>
</dbReference>
<evidence type="ECO:0000256" key="2">
    <source>
        <dbReference type="ARBA" id="ARBA00022603"/>
    </source>
</evidence>
<dbReference type="GO" id="GO:0009007">
    <property type="term" value="F:site-specific DNA-methyltransferase (adenine-specific) activity"/>
    <property type="evidence" value="ECO:0007669"/>
    <property type="project" value="UniProtKB-EC"/>
</dbReference>
<evidence type="ECO:0000256" key="4">
    <source>
        <dbReference type="ARBA" id="ARBA00022691"/>
    </source>
</evidence>
<comment type="caution">
    <text evidence="7">The sequence shown here is derived from an EMBL/GenBank/DDBJ whole genome shotgun (WGS) entry which is preliminary data.</text>
</comment>
<evidence type="ECO:0000256" key="3">
    <source>
        <dbReference type="ARBA" id="ARBA00022679"/>
    </source>
</evidence>
<dbReference type="Pfam" id="PF01555">
    <property type="entry name" value="N6_N4_Mtase"/>
    <property type="match status" value="1"/>
</dbReference>
<dbReference type="InterPro" id="IPR002295">
    <property type="entry name" value="N4/N6-MTase_EcoPI_Mod-like"/>
</dbReference>